<dbReference type="Pfam" id="PF04657">
    <property type="entry name" value="DMT_YdcZ"/>
    <property type="match status" value="1"/>
</dbReference>
<dbReference type="Proteomes" id="UP001236239">
    <property type="component" value="Unassembled WGS sequence"/>
</dbReference>
<keyword evidence="1" id="KW-0812">Transmembrane</keyword>
<dbReference type="GO" id="GO:0005886">
    <property type="term" value="C:plasma membrane"/>
    <property type="evidence" value="ECO:0007669"/>
    <property type="project" value="TreeGrafter"/>
</dbReference>
<dbReference type="InterPro" id="IPR006750">
    <property type="entry name" value="YdcZ"/>
</dbReference>
<dbReference type="PANTHER" id="PTHR34821:SF2">
    <property type="entry name" value="INNER MEMBRANE PROTEIN YDCZ"/>
    <property type="match status" value="1"/>
</dbReference>
<comment type="caution">
    <text evidence="2">The sequence shown here is derived from an EMBL/GenBank/DDBJ whole genome shotgun (WGS) entry which is preliminary data.</text>
</comment>
<dbReference type="Proteomes" id="UP001231736">
    <property type="component" value="Unassembled WGS sequence"/>
</dbReference>
<organism evidence="2 4">
    <name type="scientific">Phocoenobacter skyensis</name>
    <dbReference type="NCBI Taxonomy" id="97481"/>
    <lineage>
        <taxon>Bacteria</taxon>
        <taxon>Pseudomonadati</taxon>
        <taxon>Pseudomonadota</taxon>
        <taxon>Gammaproteobacteria</taxon>
        <taxon>Pasteurellales</taxon>
        <taxon>Pasteurellaceae</taxon>
        <taxon>Phocoenobacter</taxon>
    </lineage>
</organism>
<evidence type="ECO:0000256" key="1">
    <source>
        <dbReference type="SAM" id="Phobius"/>
    </source>
</evidence>
<protein>
    <submittedName>
        <fullName evidence="2">DMT family transporter</fullName>
    </submittedName>
</protein>
<feature type="transmembrane region" description="Helical" evidence="1">
    <location>
        <begin position="36"/>
        <end position="54"/>
    </location>
</feature>
<dbReference type="RefSeq" id="WP_306374532.1">
    <property type="nucleotide sequence ID" value="NZ_JASAYK010000006.1"/>
</dbReference>
<dbReference type="EMBL" id="JASAYQ010000023">
    <property type="protein sequence ID" value="MDP8173746.1"/>
    <property type="molecule type" value="Genomic_DNA"/>
</dbReference>
<name>A0AAJ6NBI0_9PAST</name>
<evidence type="ECO:0000313" key="4">
    <source>
        <dbReference type="Proteomes" id="UP001236239"/>
    </source>
</evidence>
<evidence type="ECO:0000313" key="3">
    <source>
        <dbReference type="EMBL" id="MDP8175477.1"/>
    </source>
</evidence>
<dbReference type="AlphaFoldDB" id="A0AAJ6NBI0"/>
<gene>
    <name evidence="2" type="ORF">QJU93_10295</name>
    <name evidence="3" type="ORF">QJU97_08410</name>
</gene>
<keyword evidence="1" id="KW-1133">Transmembrane helix</keyword>
<reference evidence="2" key="1">
    <citation type="journal article" date="2023" name="Front. Microbiol.">
        <title>Phylogeography and host specificity of Pasteurellaceae pathogenic to sea-farmed fish in the north-east Atlantic.</title>
        <authorList>
            <person name="Gulla S."/>
            <person name="Colquhoun D.J."/>
            <person name="Olsen A.B."/>
            <person name="Spilsberg B."/>
            <person name="Lagesen K."/>
            <person name="Aakesson C.P."/>
            <person name="Strom S."/>
            <person name="Manji F."/>
            <person name="Birkbeck T.H."/>
            <person name="Nilsen H.K."/>
        </authorList>
    </citation>
    <scope>NUCLEOTIDE SEQUENCE</scope>
    <source>
        <strain evidence="3">98B1</strain>
        <strain evidence="2">TW16_20</strain>
    </source>
</reference>
<evidence type="ECO:0000313" key="2">
    <source>
        <dbReference type="EMBL" id="MDP8173746.1"/>
    </source>
</evidence>
<accession>A0AAJ6NBI0</accession>
<feature type="transmembrane region" description="Helical" evidence="1">
    <location>
        <begin position="96"/>
        <end position="117"/>
    </location>
</feature>
<feature type="transmembrane region" description="Helical" evidence="1">
    <location>
        <begin position="129"/>
        <end position="148"/>
    </location>
</feature>
<keyword evidence="1" id="KW-0472">Membrane</keyword>
<dbReference type="PANTHER" id="PTHR34821">
    <property type="entry name" value="INNER MEMBRANE PROTEIN YDCZ"/>
    <property type="match status" value="1"/>
</dbReference>
<proteinExistence type="predicted"/>
<sequence length="153" mass="16919">MFLYFILIAFCAGIVLAIQAAINTQLALSLGGESIISAFISFFIGAIVLFFICLWKTDLFNSLSTIYKLESWKLLGGTLGAFVVFTTIFLSPKLGITNMLFFIIIGQLISAAIIDHYGLIGMSIKSFDLWKFIGFIIIGIGLFIYFFGKRILG</sequence>
<feature type="transmembrane region" description="Helical" evidence="1">
    <location>
        <begin position="74"/>
        <end position="90"/>
    </location>
</feature>
<dbReference type="EMBL" id="JASAYT010000027">
    <property type="protein sequence ID" value="MDP8175477.1"/>
    <property type="molecule type" value="Genomic_DNA"/>
</dbReference>